<feature type="compositionally biased region" description="Polar residues" evidence="1">
    <location>
        <begin position="10"/>
        <end position="19"/>
    </location>
</feature>
<name>A0A4P9XLN1_9FUNG</name>
<sequence length="229" mass="25158">IDESAKLPSLSESPKSTDSVTEKLSLESLLQAKAAGAAKSTASPVMPTAITMRERASTMTELEKTRARLRELRRQSSLSLSPETKHTRTLSNELDRIADSRRRSTSTSPSGFVRPLRVMHTSEDLRANASLWEAAAHRRGSDPEVAGALEHLTRLRAEIAILEKTVLQGSRSPSRLTTDGESDSGSVINEPSTGVQTKMRMVLARKRKEYADRMRKLGQHCGHPLDMSA</sequence>
<dbReference type="AlphaFoldDB" id="A0A4P9XLN1"/>
<feature type="region of interest" description="Disordered" evidence="1">
    <location>
        <begin position="70"/>
        <end position="113"/>
    </location>
</feature>
<evidence type="ECO:0000313" key="2">
    <source>
        <dbReference type="EMBL" id="RKP06788.1"/>
    </source>
</evidence>
<dbReference type="EMBL" id="KZ992818">
    <property type="protein sequence ID" value="RKP06788.1"/>
    <property type="molecule type" value="Genomic_DNA"/>
</dbReference>
<evidence type="ECO:0000313" key="3">
    <source>
        <dbReference type="Proteomes" id="UP000271241"/>
    </source>
</evidence>
<accession>A0A4P9XLN1</accession>
<feature type="compositionally biased region" description="Basic and acidic residues" evidence="1">
    <location>
        <begin position="93"/>
        <end position="102"/>
    </location>
</feature>
<keyword evidence="3" id="KW-1185">Reference proteome</keyword>
<protein>
    <submittedName>
        <fullName evidence="2">Uncharacterized protein</fullName>
    </submittedName>
</protein>
<gene>
    <name evidence="2" type="ORF">THASP1DRAFT_31405</name>
</gene>
<feature type="region of interest" description="Disordered" evidence="1">
    <location>
        <begin position="1"/>
        <end position="22"/>
    </location>
</feature>
<reference evidence="3" key="1">
    <citation type="journal article" date="2018" name="Nat. Microbiol.">
        <title>Leveraging single-cell genomics to expand the fungal tree of life.</title>
        <authorList>
            <person name="Ahrendt S.R."/>
            <person name="Quandt C.A."/>
            <person name="Ciobanu D."/>
            <person name="Clum A."/>
            <person name="Salamov A."/>
            <person name="Andreopoulos B."/>
            <person name="Cheng J.F."/>
            <person name="Woyke T."/>
            <person name="Pelin A."/>
            <person name="Henrissat B."/>
            <person name="Reynolds N.K."/>
            <person name="Benny G.L."/>
            <person name="Smith M.E."/>
            <person name="James T.Y."/>
            <person name="Grigoriev I.V."/>
        </authorList>
    </citation>
    <scope>NUCLEOTIDE SEQUENCE [LARGE SCALE GENOMIC DNA]</scope>
    <source>
        <strain evidence="3">RSA 1356</strain>
    </source>
</reference>
<feature type="region of interest" description="Disordered" evidence="1">
    <location>
        <begin position="169"/>
        <end position="194"/>
    </location>
</feature>
<dbReference type="Proteomes" id="UP000271241">
    <property type="component" value="Unassembled WGS sequence"/>
</dbReference>
<organism evidence="2 3">
    <name type="scientific">Thamnocephalis sphaerospora</name>
    <dbReference type="NCBI Taxonomy" id="78915"/>
    <lineage>
        <taxon>Eukaryota</taxon>
        <taxon>Fungi</taxon>
        <taxon>Fungi incertae sedis</taxon>
        <taxon>Zoopagomycota</taxon>
        <taxon>Zoopagomycotina</taxon>
        <taxon>Zoopagomycetes</taxon>
        <taxon>Zoopagales</taxon>
        <taxon>Sigmoideomycetaceae</taxon>
        <taxon>Thamnocephalis</taxon>
    </lineage>
</organism>
<proteinExistence type="predicted"/>
<evidence type="ECO:0000256" key="1">
    <source>
        <dbReference type="SAM" id="MobiDB-lite"/>
    </source>
</evidence>
<feature type="non-terminal residue" evidence="2">
    <location>
        <position position="1"/>
    </location>
</feature>